<organism evidence="1 2">
    <name type="scientific">Kwoniella dendrophila CBS 6074</name>
    <dbReference type="NCBI Taxonomy" id="1295534"/>
    <lineage>
        <taxon>Eukaryota</taxon>
        <taxon>Fungi</taxon>
        <taxon>Dikarya</taxon>
        <taxon>Basidiomycota</taxon>
        <taxon>Agaricomycotina</taxon>
        <taxon>Tremellomycetes</taxon>
        <taxon>Tremellales</taxon>
        <taxon>Cryptococcaceae</taxon>
        <taxon>Kwoniella</taxon>
    </lineage>
</organism>
<keyword evidence="2" id="KW-1185">Reference proteome</keyword>
<accession>A0AAX4JK61</accession>
<evidence type="ECO:0008006" key="3">
    <source>
        <dbReference type="Google" id="ProtNLM"/>
    </source>
</evidence>
<dbReference type="RefSeq" id="XP_066072031.1">
    <property type="nucleotide sequence ID" value="XM_066215934.1"/>
</dbReference>
<sequence length="228" mass="26590">MLDEKPDLSTYDYLHIGLLAISKKDVIVKNQLEEIASKQSNLKLIARSRTYYEYHMKRSSTIEHFVRRSSKDACDSCQTSRNAGSRDCIFAVVRNGEFDSNWPKSPPQLLMWKSGLLRCISCYLRKQSCNVPDLTHTPAPRPQRCQPKQPAREIERKLLDDLPVIRLAGPRKYFEQQLYKLKFGHPEHRKFERLLEDLDGIEALSWMSSLTKMVQRIRSNRIVVDPKI</sequence>
<dbReference type="AlphaFoldDB" id="A0AAX4JK61"/>
<dbReference type="Proteomes" id="UP001355207">
    <property type="component" value="Chromosome 1"/>
</dbReference>
<proteinExistence type="predicted"/>
<dbReference type="EMBL" id="CP144098">
    <property type="protein sequence ID" value="WWC85268.1"/>
    <property type="molecule type" value="Genomic_DNA"/>
</dbReference>
<evidence type="ECO:0000313" key="1">
    <source>
        <dbReference type="EMBL" id="WWC85268.1"/>
    </source>
</evidence>
<protein>
    <recommendedName>
        <fullName evidence="3">Integrase zinc-binding domain-containing protein</fullName>
    </recommendedName>
</protein>
<dbReference type="GeneID" id="91090802"/>
<evidence type="ECO:0000313" key="2">
    <source>
        <dbReference type="Proteomes" id="UP001355207"/>
    </source>
</evidence>
<reference evidence="1 2" key="1">
    <citation type="submission" date="2024-01" db="EMBL/GenBank/DDBJ databases">
        <title>Comparative genomics of Cryptococcus and Kwoniella reveals pathogenesis evolution and contrasting modes of karyotype evolution via chromosome fusion or intercentromeric recombination.</title>
        <authorList>
            <person name="Coelho M.A."/>
            <person name="David-Palma M."/>
            <person name="Shea T."/>
            <person name="Bowers K."/>
            <person name="McGinley-Smith S."/>
            <person name="Mohammad A.W."/>
            <person name="Gnirke A."/>
            <person name="Yurkov A.M."/>
            <person name="Nowrousian M."/>
            <person name="Sun S."/>
            <person name="Cuomo C.A."/>
            <person name="Heitman J."/>
        </authorList>
    </citation>
    <scope>NUCLEOTIDE SEQUENCE [LARGE SCALE GENOMIC DNA]</scope>
    <source>
        <strain evidence="1 2">CBS 6074</strain>
    </source>
</reference>
<gene>
    <name evidence="1" type="ORF">L201_000130</name>
</gene>
<name>A0AAX4JK61_9TREE</name>